<name>A0AA88QXF3_9ASTE</name>
<evidence type="ECO:0000313" key="3">
    <source>
        <dbReference type="EMBL" id="KAK2978157.1"/>
    </source>
</evidence>
<organism evidence="3 4">
    <name type="scientific">Escallonia rubra</name>
    <dbReference type="NCBI Taxonomy" id="112253"/>
    <lineage>
        <taxon>Eukaryota</taxon>
        <taxon>Viridiplantae</taxon>
        <taxon>Streptophyta</taxon>
        <taxon>Embryophyta</taxon>
        <taxon>Tracheophyta</taxon>
        <taxon>Spermatophyta</taxon>
        <taxon>Magnoliopsida</taxon>
        <taxon>eudicotyledons</taxon>
        <taxon>Gunneridae</taxon>
        <taxon>Pentapetalae</taxon>
        <taxon>asterids</taxon>
        <taxon>campanulids</taxon>
        <taxon>Escalloniales</taxon>
        <taxon>Escalloniaceae</taxon>
        <taxon>Escallonia</taxon>
    </lineage>
</organism>
<feature type="domain" description="Pleckstrin-like plant" evidence="2">
    <location>
        <begin position="253"/>
        <end position="354"/>
    </location>
</feature>
<dbReference type="Pfam" id="PF05703">
    <property type="entry name" value="Auxin_canalis"/>
    <property type="match status" value="1"/>
</dbReference>
<reference evidence="3" key="1">
    <citation type="submission" date="2022-12" db="EMBL/GenBank/DDBJ databases">
        <title>Draft genome assemblies for two species of Escallonia (Escalloniales).</title>
        <authorList>
            <person name="Chanderbali A."/>
            <person name="Dervinis C."/>
            <person name="Anghel I."/>
            <person name="Soltis D."/>
            <person name="Soltis P."/>
            <person name="Zapata F."/>
        </authorList>
    </citation>
    <scope>NUCLEOTIDE SEQUENCE</scope>
    <source>
        <strain evidence="3">UCBG92.1500</strain>
        <tissue evidence="3">Leaf</tissue>
    </source>
</reference>
<keyword evidence="4" id="KW-1185">Reference proteome</keyword>
<feature type="domain" description="VAN3-binding protein-like auxin canalisation" evidence="1">
    <location>
        <begin position="53"/>
        <end position="232"/>
    </location>
</feature>
<protein>
    <recommendedName>
        <fullName evidence="5">VAN3-binding protein</fullName>
    </recommendedName>
</protein>
<evidence type="ECO:0000313" key="4">
    <source>
        <dbReference type="Proteomes" id="UP001187471"/>
    </source>
</evidence>
<sequence>MDSTVSEAHPETMDLLSRAWCSSVVHEALQPELQGRSLVLRDSKIMSFETDQSLSPILSWIWMQQAMHPELNYNSCFRKKWLPWKIVPFRHVSIKKWLKEIKQKRKEDQRLQRAEVHAAISVAGVAAALAAIAAAENSNHNVPSNTTSKEAVVASAAALVAAECAKVAEAMGAKREQISTAIGSAMCSTNAGDVLTLTAAAATSLRGAATLKARSACKNRLSGSAPVLPIEDNDDHDFDFEKGRSLLAKGAKLAVETPDGRCMTRSVSITLNSQAKVVLKIKKLNLLNPFGSKEESIILDQQTEWYKDSEGEENTTCFLIVLTANRGIIKLDMADDYQLYKMWTTTIDNMLTLSTSITKYEP</sequence>
<evidence type="ECO:0000259" key="1">
    <source>
        <dbReference type="Pfam" id="PF05703"/>
    </source>
</evidence>
<dbReference type="InterPro" id="IPR013666">
    <property type="entry name" value="PH_pln"/>
</dbReference>
<dbReference type="Pfam" id="PF08458">
    <property type="entry name" value="PH_2"/>
    <property type="match status" value="1"/>
</dbReference>
<dbReference type="AlphaFoldDB" id="A0AA88QXF3"/>
<proteinExistence type="predicted"/>
<dbReference type="PANTHER" id="PTHR31351:SF25">
    <property type="entry name" value="AUXIN CANALIZATION PROTEIN (DUF828)"/>
    <property type="match status" value="1"/>
</dbReference>
<gene>
    <name evidence="3" type="ORF">RJ640_024139</name>
</gene>
<accession>A0AA88QXF3</accession>
<dbReference type="EMBL" id="JAVXUO010001893">
    <property type="protein sequence ID" value="KAK2978157.1"/>
    <property type="molecule type" value="Genomic_DNA"/>
</dbReference>
<evidence type="ECO:0000259" key="2">
    <source>
        <dbReference type="Pfam" id="PF08458"/>
    </source>
</evidence>
<dbReference type="InterPro" id="IPR008546">
    <property type="entry name" value="VAN3-bd-like_auxin_canal"/>
</dbReference>
<comment type="caution">
    <text evidence="3">The sequence shown here is derived from an EMBL/GenBank/DDBJ whole genome shotgun (WGS) entry which is preliminary data.</text>
</comment>
<dbReference type="PANTHER" id="PTHR31351">
    <property type="entry name" value="EXPRESSED PROTEIN"/>
    <property type="match status" value="1"/>
</dbReference>
<evidence type="ECO:0008006" key="5">
    <source>
        <dbReference type="Google" id="ProtNLM"/>
    </source>
</evidence>
<dbReference type="Proteomes" id="UP001187471">
    <property type="component" value="Unassembled WGS sequence"/>
</dbReference>
<dbReference type="InterPro" id="IPR040269">
    <property type="entry name" value="VAB"/>
</dbReference>